<evidence type="ECO:0000313" key="4">
    <source>
        <dbReference type="EMBL" id="MTD96049.1"/>
    </source>
</evidence>
<dbReference type="Proteomes" id="UP000440694">
    <property type="component" value="Unassembled WGS sequence"/>
</dbReference>
<feature type="domain" description="TNase-like" evidence="3">
    <location>
        <begin position="96"/>
        <end position="169"/>
    </location>
</feature>
<evidence type="ECO:0000256" key="1">
    <source>
        <dbReference type="SAM" id="MobiDB-lite"/>
    </source>
</evidence>
<organism evidence="4 5">
    <name type="scientific">Hyphomicrobium album</name>
    <dbReference type="NCBI Taxonomy" id="2665159"/>
    <lineage>
        <taxon>Bacteria</taxon>
        <taxon>Pseudomonadati</taxon>
        <taxon>Pseudomonadota</taxon>
        <taxon>Alphaproteobacteria</taxon>
        <taxon>Hyphomicrobiales</taxon>
        <taxon>Hyphomicrobiaceae</taxon>
        <taxon>Hyphomicrobium</taxon>
    </lineage>
</organism>
<keyword evidence="2" id="KW-0472">Membrane</keyword>
<reference evidence="4 5" key="1">
    <citation type="submission" date="2019-11" db="EMBL/GenBank/DDBJ databases">
        <title>Identification of a novel strain.</title>
        <authorList>
            <person name="Xu Q."/>
            <person name="Wang G."/>
        </authorList>
    </citation>
    <scope>NUCLEOTIDE SEQUENCE [LARGE SCALE GENOMIC DNA]</scope>
    <source>
        <strain evidence="5">xq</strain>
    </source>
</reference>
<dbReference type="EMBL" id="WMBQ01000002">
    <property type="protein sequence ID" value="MTD96049.1"/>
    <property type="molecule type" value="Genomic_DNA"/>
</dbReference>
<feature type="region of interest" description="Disordered" evidence="1">
    <location>
        <begin position="1"/>
        <end position="30"/>
    </location>
</feature>
<feature type="transmembrane region" description="Helical" evidence="2">
    <location>
        <begin position="35"/>
        <end position="55"/>
    </location>
</feature>
<name>A0A6I3KNK3_9HYPH</name>
<evidence type="ECO:0000313" key="5">
    <source>
        <dbReference type="Proteomes" id="UP000440694"/>
    </source>
</evidence>
<dbReference type="AlphaFoldDB" id="A0A6I3KNK3"/>
<accession>A0A6I3KNK3</accession>
<gene>
    <name evidence="4" type="ORF">GIW81_17050</name>
</gene>
<dbReference type="InterPro" id="IPR016071">
    <property type="entry name" value="Staphylococal_nuclease_OB-fold"/>
</dbReference>
<sequence length="191" mass="21086">MADTSHIGPAPGADSRAPRRRARRRRSGAGLSRRTTRILVGIALACIGFAAIAAWQRLTEPAGETRSGPVALCTGYEDRTCLIDGDTGRDNGRKWRLIAIDTPELSEPACENERRVGIAARNRLRALLAEGYRLRPSGRSDPHGRILVDIDLPDGRDVSRILLDEGLAQKWPNRGNIWCDRYTQVPARKRG</sequence>
<evidence type="ECO:0000259" key="3">
    <source>
        <dbReference type="Pfam" id="PF00565"/>
    </source>
</evidence>
<feature type="compositionally biased region" description="Basic residues" evidence="1">
    <location>
        <begin position="18"/>
        <end position="27"/>
    </location>
</feature>
<proteinExistence type="predicted"/>
<comment type="caution">
    <text evidence="4">The sequence shown here is derived from an EMBL/GenBank/DDBJ whole genome shotgun (WGS) entry which is preliminary data.</text>
</comment>
<evidence type="ECO:0000256" key="2">
    <source>
        <dbReference type="SAM" id="Phobius"/>
    </source>
</evidence>
<keyword evidence="2" id="KW-0812">Transmembrane</keyword>
<dbReference type="InterPro" id="IPR035437">
    <property type="entry name" value="SNase_OB-fold_sf"/>
</dbReference>
<dbReference type="SUPFAM" id="SSF50199">
    <property type="entry name" value="Staphylococcal nuclease"/>
    <property type="match status" value="1"/>
</dbReference>
<protein>
    <recommendedName>
        <fullName evidence="3">TNase-like domain-containing protein</fullName>
    </recommendedName>
</protein>
<keyword evidence="5" id="KW-1185">Reference proteome</keyword>
<dbReference type="Gene3D" id="2.40.50.90">
    <property type="match status" value="1"/>
</dbReference>
<dbReference type="Pfam" id="PF00565">
    <property type="entry name" value="SNase"/>
    <property type="match status" value="1"/>
</dbReference>
<keyword evidence="2" id="KW-1133">Transmembrane helix</keyword>